<keyword evidence="2" id="KW-1185">Reference proteome</keyword>
<dbReference type="EMBL" id="JBHUKQ010000006">
    <property type="protein sequence ID" value="MFD2480072.1"/>
    <property type="molecule type" value="Genomic_DNA"/>
</dbReference>
<dbReference type="Proteomes" id="UP001597542">
    <property type="component" value="Unassembled WGS sequence"/>
</dbReference>
<accession>A0ABW5HT74</accession>
<reference evidence="2" key="1">
    <citation type="journal article" date="2019" name="Int. J. Syst. Evol. Microbiol.">
        <title>The Global Catalogue of Microorganisms (GCM) 10K type strain sequencing project: providing services to taxonomists for standard genome sequencing and annotation.</title>
        <authorList>
            <consortium name="The Broad Institute Genomics Platform"/>
            <consortium name="The Broad Institute Genome Sequencing Center for Infectious Disease"/>
            <person name="Wu L."/>
            <person name="Ma J."/>
        </authorList>
    </citation>
    <scope>NUCLEOTIDE SEQUENCE [LARGE SCALE GENOMIC DNA]</scope>
    <source>
        <strain evidence="2">CGMCC 4.7638</strain>
    </source>
</reference>
<dbReference type="InterPro" id="IPR045390">
    <property type="entry name" value="ABC-3C_MC3"/>
</dbReference>
<protein>
    <submittedName>
        <fullName evidence="1">Three component ABC system middle component</fullName>
    </submittedName>
</protein>
<name>A0ABW5HT74_9PSEU</name>
<evidence type="ECO:0000313" key="1">
    <source>
        <dbReference type="EMBL" id="MFD2480072.1"/>
    </source>
</evidence>
<organism evidence="1 2">
    <name type="scientific">Amycolatopsis albidoflavus</name>
    <dbReference type="NCBI Taxonomy" id="102226"/>
    <lineage>
        <taxon>Bacteria</taxon>
        <taxon>Bacillati</taxon>
        <taxon>Actinomycetota</taxon>
        <taxon>Actinomycetes</taxon>
        <taxon>Pseudonocardiales</taxon>
        <taxon>Pseudonocardiaceae</taxon>
        <taxon>Amycolatopsis</taxon>
    </lineage>
</organism>
<comment type="caution">
    <text evidence="1">The sequence shown here is derived from an EMBL/GenBank/DDBJ whole genome shotgun (WGS) entry which is preliminary data.</text>
</comment>
<dbReference type="Pfam" id="PF20131">
    <property type="entry name" value="MC3"/>
    <property type="match status" value="1"/>
</dbReference>
<proteinExistence type="predicted"/>
<dbReference type="RefSeq" id="WP_344286655.1">
    <property type="nucleotide sequence ID" value="NZ_BAAAHV010000027.1"/>
</dbReference>
<sequence>MSTPIEWSREERVLYNPAFIALVCARAVQGHFQVHRTGCPLPLVLTAAVMALQPAIRALLPSANASMTQWAENNQAVKVHMSANAPGLLSVVRPGLLFALQTGVLTLESSRLVLRDGAIPATIRKRSPEAASIQKAAHMLGRWLPSGGPTTTVLTLLGVRP</sequence>
<gene>
    <name evidence="1" type="ORF">ACFSUT_07300</name>
</gene>
<evidence type="ECO:0000313" key="2">
    <source>
        <dbReference type="Proteomes" id="UP001597542"/>
    </source>
</evidence>